<dbReference type="SUPFAM" id="SSF88723">
    <property type="entry name" value="PIN domain-like"/>
    <property type="match status" value="1"/>
</dbReference>
<evidence type="ECO:0000256" key="2">
    <source>
        <dbReference type="ARBA" id="ARBA00004123"/>
    </source>
</evidence>
<dbReference type="InterPro" id="IPR044752">
    <property type="entry name" value="PIN-like_EXO1"/>
</dbReference>
<dbReference type="InterPro" id="IPR006084">
    <property type="entry name" value="XPG/Rad2"/>
</dbReference>
<dbReference type="Gene3D" id="1.10.150.20">
    <property type="entry name" value="5' to 3' exonuclease, C-terminal subdomain"/>
    <property type="match status" value="1"/>
</dbReference>
<dbReference type="GO" id="GO:0017108">
    <property type="term" value="F:5'-flap endonuclease activity"/>
    <property type="evidence" value="ECO:0007669"/>
    <property type="project" value="TreeGrafter"/>
</dbReference>
<comment type="function">
    <text evidence="16">Putative 5'-&gt;3' double-stranded DNA exonuclease which may also contain a cryptic 3'-&gt;5' double-stranded DNA exonuclease activity. May be involved in DNA mismatch repair (MMR).</text>
</comment>
<evidence type="ECO:0000256" key="16">
    <source>
        <dbReference type="ARBA" id="ARBA00060210"/>
    </source>
</evidence>
<dbReference type="SMART" id="SM00484">
    <property type="entry name" value="XPGI"/>
    <property type="match status" value="1"/>
</dbReference>
<dbReference type="Pfam" id="PF00752">
    <property type="entry name" value="XPG_N"/>
    <property type="match status" value="1"/>
</dbReference>
<keyword evidence="5" id="KW-0540">Nuclease</keyword>
<evidence type="ECO:0000256" key="12">
    <source>
        <dbReference type="ARBA" id="ARBA00022881"/>
    </source>
</evidence>
<evidence type="ECO:0000256" key="14">
    <source>
        <dbReference type="ARBA" id="ARBA00023204"/>
    </source>
</evidence>
<proteinExistence type="inferred from homology"/>
<keyword evidence="14" id="KW-0234">DNA repair</keyword>
<keyword evidence="6" id="KW-0479">Metal-binding</keyword>
<evidence type="ECO:0000256" key="4">
    <source>
        <dbReference type="ARBA" id="ARBA00020324"/>
    </source>
</evidence>
<dbReference type="SUPFAM" id="SSF47807">
    <property type="entry name" value="5' to 3' exonuclease, C-terminal subdomain"/>
    <property type="match status" value="1"/>
</dbReference>
<evidence type="ECO:0000256" key="3">
    <source>
        <dbReference type="ARBA" id="ARBA00010563"/>
    </source>
</evidence>
<evidence type="ECO:0000256" key="13">
    <source>
        <dbReference type="ARBA" id="ARBA00023125"/>
    </source>
</evidence>
<dbReference type="GO" id="GO:0003677">
    <property type="term" value="F:DNA binding"/>
    <property type="evidence" value="ECO:0007669"/>
    <property type="project" value="UniProtKB-KW"/>
</dbReference>
<dbReference type="Pfam" id="PF00867">
    <property type="entry name" value="XPG_I"/>
    <property type="match status" value="1"/>
</dbReference>
<reference evidence="19 20" key="1">
    <citation type="journal article" date="2020" name="Nat. Commun.">
        <title>Genome of Tripterygium wilfordii and identification of cytochrome P450 involved in triptolide biosynthesis.</title>
        <authorList>
            <person name="Tu L."/>
            <person name="Su P."/>
            <person name="Zhang Z."/>
            <person name="Gao L."/>
            <person name="Wang J."/>
            <person name="Hu T."/>
            <person name="Zhou J."/>
            <person name="Zhang Y."/>
            <person name="Zhao Y."/>
            <person name="Liu Y."/>
            <person name="Song Y."/>
            <person name="Tong Y."/>
            <person name="Lu Y."/>
            <person name="Yang J."/>
            <person name="Xu C."/>
            <person name="Jia M."/>
            <person name="Peters R.J."/>
            <person name="Huang L."/>
            <person name="Gao W."/>
        </authorList>
    </citation>
    <scope>NUCLEOTIDE SEQUENCE [LARGE SCALE GENOMIC DNA]</scope>
    <source>
        <strain evidence="20">cv. XIE 37</strain>
        <tissue evidence="19">Leaf</tissue>
    </source>
</reference>
<evidence type="ECO:0000313" key="20">
    <source>
        <dbReference type="Proteomes" id="UP000593562"/>
    </source>
</evidence>
<organism evidence="19 20">
    <name type="scientific">Tripterygium wilfordii</name>
    <name type="common">Thunder God vine</name>
    <dbReference type="NCBI Taxonomy" id="458696"/>
    <lineage>
        <taxon>Eukaryota</taxon>
        <taxon>Viridiplantae</taxon>
        <taxon>Streptophyta</taxon>
        <taxon>Embryophyta</taxon>
        <taxon>Tracheophyta</taxon>
        <taxon>Spermatophyta</taxon>
        <taxon>Magnoliopsida</taxon>
        <taxon>eudicotyledons</taxon>
        <taxon>Gunneridae</taxon>
        <taxon>Pentapetalae</taxon>
        <taxon>rosids</taxon>
        <taxon>fabids</taxon>
        <taxon>Celastrales</taxon>
        <taxon>Celastraceae</taxon>
        <taxon>Tripterygium</taxon>
    </lineage>
</organism>
<dbReference type="FunFam" id="1.10.150.20:FF:000011">
    <property type="entry name" value="exonuclease 1"/>
    <property type="match status" value="1"/>
</dbReference>
<keyword evidence="9" id="KW-0378">Hydrolase</keyword>
<evidence type="ECO:0000256" key="7">
    <source>
        <dbReference type="ARBA" id="ARBA00022763"/>
    </source>
</evidence>
<comment type="caution">
    <text evidence="19">The sequence shown here is derived from an EMBL/GenBank/DDBJ whole genome shotgun (WGS) entry which is preliminary data.</text>
</comment>
<dbReference type="EMBL" id="JAAARO010000001">
    <property type="protein sequence ID" value="KAF5752781.1"/>
    <property type="molecule type" value="Genomic_DNA"/>
</dbReference>
<feature type="domain" description="XPG-I" evidence="17">
    <location>
        <begin position="138"/>
        <end position="208"/>
    </location>
</feature>
<evidence type="ECO:0000313" key="19">
    <source>
        <dbReference type="EMBL" id="KAF5752781.1"/>
    </source>
</evidence>
<evidence type="ECO:0000256" key="15">
    <source>
        <dbReference type="ARBA" id="ARBA00023242"/>
    </source>
</evidence>
<dbReference type="InterPro" id="IPR008918">
    <property type="entry name" value="HhH2"/>
</dbReference>
<keyword evidence="7" id="KW-0227">DNA damage</keyword>
<evidence type="ECO:0000256" key="1">
    <source>
        <dbReference type="ARBA" id="ARBA00001946"/>
    </source>
</evidence>
<evidence type="ECO:0000256" key="6">
    <source>
        <dbReference type="ARBA" id="ARBA00022723"/>
    </source>
</evidence>
<dbReference type="InterPro" id="IPR037315">
    <property type="entry name" value="EXO1_H3TH"/>
</dbReference>
<dbReference type="InParanoid" id="A0A7J7E2L7"/>
<keyword evidence="20" id="KW-1185">Reference proteome</keyword>
<dbReference type="Proteomes" id="UP000593562">
    <property type="component" value="Unassembled WGS sequence"/>
</dbReference>
<dbReference type="InterPro" id="IPR006086">
    <property type="entry name" value="XPG-I_dom"/>
</dbReference>
<evidence type="ECO:0000256" key="5">
    <source>
        <dbReference type="ARBA" id="ARBA00022722"/>
    </source>
</evidence>
<keyword evidence="8" id="KW-0228">DNA excision</keyword>
<gene>
    <name evidence="19" type="ORF">HS088_TW01G00699</name>
</gene>
<dbReference type="FunCoup" id="A0A7J7E2L7">
    <property type="interactions" value="191"/>
</dbReference>
<dbReference type="CDD" id="cd09908">
    <property type="entry name" value="H3TH_EXO1"/>
    <property type="match status" value="1"/>
</dbReference>
<evidence type="ECO:0000256" key="10">
    <source>
        <dbReference type="ARBA" id="ARBA00022839"/>
    </source>
</evidence>
<dbReference type="GO" id="GO:0005634">
    <property type="term" value="C:nucleus"/>
    <property type="evidence" value="ECO:0007669"/>
    <property type="project" value="UniProtKB-SubCell"/>
</dbReference>
<dbReference type="InterPro" id="IPR006085">
    <property type="entry name" value="XPG_DNA_repair_N"/>
</dbReference>
<dbReference type="PROSITE" id="PS00841">
    <property type="entry name" value="XPG_1"/>
    <property type="match status" value="1"/>
</dbReference>
<dbReference type="FunFam" id="3.40.50.1010:FF:000002">
    <property type="entry name" value="Exonuclease 1, putative"/>
    <property type="match status" value="1"/>
</dbReference>
<evidence type="ECO:0000256" key="11">
    <source>
        <dbReference type="ARBA" id="ARBA00022842"/>
    </source>
</evidence>
<dbReference type="PANTHER" id="PTHR11081">
    <property type="entry name" value="FLAP ENDONUCLEASE FAMILY MEMBER"/>
    <property type="match status" value="1"/>
</dbReference>
<sequence>MGIQGLLPLLKSIMVPFHIKDLEGCSVAVDTYSWLHKGALSCSRELCKGLPTSRHIEYCMHRVNLLRHYGIKPILVFDGGLLPMKIEQENKRARTRKENLARAIEHEMNGNSAAAYECYQKAVDISPLIAHELIQVLKQENVDHIVAPYEADAQMTFLAVSKKVDAVITEDSDLIPFGCPRIIFKMDKFGKGVEFRQSKLQHNKELSFAGFSMEMLLEMCIFSGCDYLQSLPGMGLKRAHALIKKFKCYDKVIKHLKYSTASVPPLYEESFKKAMLTFQHQRVYDPVSQDIVHLSEISDTIGDDLDFLGPYPFKLFFFLLAIPQHVAKGIAKGDLDPFTQMPFKGDSVNSELVLDKTSQFKVSVPESGRKKLELPVQNNLLTKYFCFASVEAKRKFRAPRTSPNHPNPAYNFSLTQKQHATPEAACNTNCSLVLSLNSGYASNILPLCLQSFVVETLFATDDSEFSASTIHGLVDQKDGQDHTLMQQSVQPLYKPCQALRKEHDCKNAPVAVETKIRTDTRKVIVRSSYFQHKPVVENDQESEQAILLNKHDDSDTICENSIPENALQNYLKGTEKRKSSTDDSIQTENVQPKHMRRDTYLPDGGVCASDLEKPLADSKTEEGKFGCNISHLSHYSEIAEKSLERFVSVISSFKCPTSGSRASGLRPPLKDVRNTCSNRSTNGVDFSQFAYVPKSRKTDLAPRRR</sequence>
<comment type="subcellular location">
    <subcellularLocation>
        <location evidence="2">Nucleus</location>
    </subcellularLocation>
</comment>
<dbReference type="AlphaFoldDB" id="A0A7J7E2L7"/>
<dbReference type="CDD" id="cd09857">
    <property type="entry name" value="PIN_EXO1"/>
    <property type="match status" value="1"/>
</dbReference>
<keyword evidence="13" id="KW-0238">DNA-binding</keyword>
<comment type="cofactor">
    <cofactor evidence="1">
        <name>Mg(2+)</name>
        <dbReference type="ChEBI" id="CHEBI:18420"/>
    </cofactor>
</comment>
<comment type="similarity">
    <text evidence="3">Belongs to the XPG/RAD2 endonuclease family. EXO1 subfamily.</text>
</comment>
<dbReference type="GO" id="GO:0046872">
    <property type="term" value="F:metal ion binding"/>
    <property type="evidence" value="ECO:0007669"/>
    <property type="project" value="UniProtKB-KW"/>
</dbReference>
<dbReference type="SMART" id="SM00485">
    <property type="entry name" value="XPGN"/>
    <property type="match status" value="1"/>
</dbReference>
<dbReference type="PANTHER" id="PTHR11081:SF65">
    <property type="entry name" value="DNA DAMAGE-INDUCIBLE PROTEIN DIN7-RELATED"/>
    <property type="match status" value="1"/>
</dbReference>
<accession>A0A7J7E2L7</accession>
<keyword evidence="12" id="KW-0267">Excision nuclease</keyword>
<evidence type="ECO:0000259" key="18">
    <source>
        <dbReference type="SMART" id="SM00485"/>
    </source>
</evidence>
<dbReference type="InterPro" id="IPR029060">
    <property type="entry name" value="PIN-like_dom_sf"/>
</dbReference>
<dbReference type="InterPro" id="IPR036279">
    <property type="entry name" value="5-3_exonuclease_C_sf"/>
</dbReference>
<keyword evidence="11" id="KW-0460">Magnesium</keyword>
<dbReference type="InterPro" id="IPR019974">
    <property type="entry name" value="XPG_CS"/>
</dbReference>
<dbReference type="GO" id="GO:0006281">
    <property type="term" value="P:DNA repair"/>
    <property type="evidence" value="ECO:0007669"/>
    <property type="project" value="UniProtKB-KW"/>
</dbReference>
<dbReference type="SMART" id="SM00279">
    <property type="entry name" value="HhH2"/>
    <property type="match status" value="1"/>
</dbReference>
<keyword evidence="10 19" id="KW-0269">Exonuclease</keyword>
<dbReference type="PRINTS" id="PR00853">
    <property type="entry name" value="XPGRADSUPER"/>
</dbReference>
<dbReference type="GO" id="GO:0035312">
    <property type="term" value="F:5'-3' DNA exonuclease activity"/>
    <property type="evidence" value="ECO:0007669"/>
    <property type="project" value="InterPro"/>
</dbReference>
<evidence type="ECO:0000256" key="8">
    <source>
        <dbReference type="ARBA" id="ARBA00022769"/>
    </source>
</evidence>
<protein>
    <recommendedName>
        <fullName evidence="4">Exonuclease 1</fullName>
    </recommendedName>
</protein>
<dbReference type="Gene3D" id="3.40.50.1010">
    <property type="entry name" value="5'-nuclease"/>
    <property type="match status" value="1"/>
</dbReference>
<keyword evidence="15" id="KW-0539">Nucleus</keyword>
<name>A0A7J7E2L7_TRIWF</name>
<evidence type="ECO:0000259" key="17">
    <source>
        <dbReference type="SMART" id="SM00484"/>
    </source>
</evidence>
<feature type="domain" description="XPG N-terminal" evidence="18">
    <location>
        <begin position="1"/>
        <end position="99"/>
    </location>
</feature>
<evidence type="ECO:0000256" key="9">
    <source>
        <dbReference type="ARBA" id="ARBA00022801"/>
    </source>
</evidence>